<name>A0A1Y3E4J4_9BILA</name>
<comment type="caution">
    <text evidence="2">The sequence shown here is derived from an EMBL/GenBank/DDBJ whole genome shotgun (WGS) entry which is preliminary data.</text>
</comment>
<keyword evidence="1" id="KW-0472">Membrane</keyword>
<accession>A0A1Y3E4J4</accession>
<feature type="non-terminal residue" evidence="2">
    <location>
        <position position="1"/>
    </location>
</feature>
<feature type="transmembrane region" description="Helical" evidence="1">
    <location>
        <begin position="83"/>
        <end position="108"/>
    </location>
</feature>
<dbReference type="EMBL" id="LVZM01023468">
    <property type="protein sequence ID" value="OUC39975.1"/>
    <property type="molecule type" value="Genomic_DNA"/>
</dbReference>
<reference evidence="2 3" key="1">
    <citation type="submission" date="2015-04" db="EMBL/GenBank/DDBJ databases">
        <title>Draft genome of the roundworm Trichinella nativa.</title>
        <authorList>
            <person name="Mitreva M."/>
        </authorList>
    </citation>
    <scope>NUCLEOTIDE SEQUENCE [LARGE SCALE GENOMIC DNA]</scope>
    <source>
        <strain evidence="2 3">ISS45</strain>
    </source>
</reference>
<dbReference type="AlphaFoldDB" id="A0A1Y3E4J4"/>
<dbReference type="Proteomes" id="UP000243006">
    <property type="component" value="Unassembled WGS sequence"/>
</dbReference>
<proteinExistence type="predicted"/>
<gene>
    <name evidence="2" type="ORF">D917_04446</name>
</gene>
<evidence type="ECO:0000313" key="2">
    <source>
        <dbReference type="EMBL" id="OUC39975.1"/>
    </source>
</evidence>
<protein>
    <submittedName>
        <fullName evidence="2">Uncharacterized protein</fullName>
    </submittedName>
</protein>
<organism evidence="2 3">
    <name type="scientific">Trichinella nativa</name>
    <dbReference type="NCBI Taxonomy" id="6335"/>
    <lineage>
        <taxon>Eukaryota</taxon>
        <taxon>Metazoa</taxon>
        <taxon>Ecdysozoa</taxon>
        <taxon>Nematoda</taxon>
        <taxon>Enoplea</taxon>
        <taxon>Dorylaimia</taxon>
        <taxon>Trichinellida</taxon>
        <taxon>Trichinellidae</taxon>
        <taxon>Trichinella</taxon>
    </lineage>
</organism>
<evidence type="ECO:0000313" key="3">
    <source>
        <dbReference type="Proteomes" id="UP000243006"/>
    </source>
</evidence>
<keyword evidence="1" id="KW-0812">Transmembrane</keyword>
<sequence length="183" mass="21137">LLSFFTFYYYSPHYIQRIRKLSDNCSDRSNSVSVVNTTSQSIACWLIDASDFLLRMADTAVIEALRKPSKFRNLKYDLSPLQLVQLCCLYFLFFILLVMQMVNFSAFLNVVHTFVRSFIFVNKIDHKQWPGVKCDDDVFIYKCKMTNICTKLFLFFKVVVSKPAANLLTAFEKPLSTCPVGDA</sequence>
<evidence type="ECO:0000256" key="1">
    <source>
        <dbReference type="SAM" id="Phobius"/>
    </source>
</evidence>
<keyword evidence="1" id="KW-1133">Transmembrane helix</keyword>